<evidence type="ECO:0000256" key="7">
    <source>
        <dbReference type="SAM" id="Phobius"/>
    </source>
</evidence>
<dbReference type="GeneID" id="34615411"/>
<feature type="domain" description="Major facilitator superfamily (MFS) profile" evidence="8">
    <location>
        <begin position="15"/>
        <end position="470"/>
    </location>
</feature>
<feature type="transmembrane region" description="Helical" evidence="7">
    <location>
        <begin position="383"/>
        <end position="404"/>
    </location>
</feature>
<evidence type="ECO:0000256" key="3">
    <source>
        <dbReference type="ARBA" id="ARBA00022448"/>
    </source>
</evidence>
<dbReference type="GO" id="GO:0016020">
    <property type="term" value="C:membrane"/>
    <property type="evidence" value="ECO:0007669"/>
    <property type="project" value="UniProtKB-SubCell"/>
</dbReference>
<comment type="subcellular location">
    <subcellularLocation>
        <location evidence="1">Membrane</location>
        <topology evidence="1">Multi-pass membrane protein</topology>
    </subcellularLocation>
</comment>
<dbReference type="SUPFAM" id="SSF103473">
    <property type="entry name" value="MFS general substrate transporter"/>
    <property type="match status" value="1"/>
</dbReference>
<sequence>MGNFGTQTSRYNRLVTIFVAIGSMTYGYCSSIISSTVGQPGWYAYFNLPEDGQPGYDTITTPVISTANGVYSAGGAIATLFMMWSCDYFGRKVNIQLGSFFAVLGGALQSGSNSLRMFQAGRFVCGLGIGMLVTVCPMYLSEMSSAYRRGWLVGHHAIFLVFGYMLAGWIGYGCYFAEDSNPSFAWRFPLAFQCFPPLILLLGSPLLPRSPRWLISKGKFEEARLVLERLRQSPDDPDNLVAKEEFFQTSEQVRLEAEKLTAYGSVWKAVIKKKSYRKRMAIGFLTQWGAEFGGPLIINNYAVLLYENLGMTGGMPLLLSALWLTTAGLIYNPLGAWLHDRVNSRRGMYMTGFVGIIITTTCLAAMTAKFAGTTNKVGNGFGIFFMFLYLAFQGTFCDTTMYLYVSEIFPTEIRPIGMGFSLFGQFAATIILLQTAPLGFDHIGWKYYLVIICWSVCFIPVVYFFFPETAHMTLEEIARNFGEEVAVQVTDATDEEKARLDLNLMNEQTKPAPVDSAVEQTE</sequence>
<evidence type="ECO:0000256" key="2">
    <source>
        <dbReference type="ARBA" id="ARBA00010992"/>
    </source>
</evidence>
<dbReference type="PRINTS" id="PR00171">
    <property type="entry name" value="SUGRTRNSPORT"/>
</dbReference>
<evidence type="ECO:0000313" key="9">
    <source>
        <dbReference type="EMBL" id="OJJ48974.1"/>
    </source>
</evidence>
<dbReference type="InterPro" id="IPR050360">
    <property type="entry name" value="MFS_Sugar_Transporters"/>
</dbReference>
<dbReference type="OrthoDB" id="6612291at2759"/>
<dbReference type="AlphaFoldDB" id="A0A1L9SPI8"/>
<evidence type="ECO:0000256" key="5">
    <source>
        <dbReference type="ARBA" id="ARBA00022989"/>
    </source>
</evidence>
<dbReference type="InterPro" id="IPR036259">
    <property type="entry name" value="MFS_trans_sf"/>
</dbReference>
<evidence type="ECO:0000256" key="4">
    <source>
        <dbReference type="ARBA" id="ARBA00022692"/>
    </source>
</evidence>
<evidence type="ECO:0000259" key="8">
    <source>
        <dbReference type="PROSITE" id="PS50850"/>
    </source>
</evidence>
<protein>
    <recommendedName>
        <fullName evidence="8">Major facilitator superfamily (MFS) profile domain-containing protein</fullName>
    </recommendedName>
</protein>
<feature type="transmembrane region" description="Helical" evidence="7">
    <location>
        <begin position="117"/>
        <end position="140"/>
    </location>
</feature>
<keyword evidence="5 7" id="KW-1133">Transmembrane helix</keyword>
<accession>A0A1L9SPI8</accession>
<keyword evidence="3" id="KW-0813">Transport</keyword>
<reference evidence="10" key="1">
    <citation type="journal article" date="2017" name="Genome Biol.">
        <title>Comparative genomics reveals high biological diversity and specific adaptations in the industrially and medically important fungal genus Aspergillus.</title>
        <authorList>
            <person name="de Vries R.P."/>
            <person name="Riley R."/>
            <person name="Wiebenga A."/>
            <person name="Aguilar-Osorio G."/>
            <person name="Amillis S."/>
            <person name="Uchima C.A."/>
            <person name="Anderluh G."/>
            <person name="Asadollahi M."/>
            <person name="Askin M."/>
            <person name="Barry K."/>
            <person name="Battaglia E."/>
            <person name="Bayram O."/>
            <person name="Benocci T."/>
            <person name="Braus-Stromeyer S.A."/>
            <person name="Caldana C."/>
            <person name="Canovas D."/>
            <person name="Cerqueira G.C."/>
            <person name="Chen F."/>
            <person name="Chen W."/>
            <person name="Choi C."/>
            <person name="Clum A."/>
            <person name="Dos Santos R.A."/>
            <person name="Damasio A.R."/>
            <person name="Diallinas G."/>
            <person name="Emri T."/>
            <person name="Fekete E."/>
            <person name="Flipphi M."/>
            <person name="Freyberg S."/>
            <person name="Gallo A."/>
            <person name="Gournas C."/>
            <person name="Habgood R."/>
            <person name="Hainaut M."/>
            <person name="Harispe M.L."/>
            <person name="Henrissat B."/>
            <person name="Hilden K.S."/>
            <person name="Hope R."/>
            <person name="Hossain A."/>
            <person name="Karabika E."/>
            <person name="Karaffa L."/>
            <person name="Karanyi Z."/>
            <person name="Krasevec N."/>
            <person name="Kuo A."/>
            <person name="Kusch H."/>
            <person name="LaButti K."/>
            <person name="Lagendijk E.L."/>
            <person name="Lapidus A."/>
            <person name="Levasseur A."/>
            <person name="Lindquist E."/>
            <person name="Lipzen A."/>
            <person name="Logrieco A.F."/>
            <person name="MacCabe A."/>
            <person name="Maekelae M.R."/>
            <person name="Malavazi I."/>
            <person name="Melin P."/>
            <person name="Meyer V."/>
            <person name="Mielnichuk N."/>
            <person name="Miskei M."/>
            <person name="Molnar A.P."/>
            <person name="Mule G."/>
            <person name="Ngan C.Y."/>
            <person name="Orejas M."/>
            <person name="Orosz E."/>
            <person name="Ouedraogo J.P."/>
            <person name="Overkamp K.M."/>
            <person name="Park H.-S."/>
            <person name="Perrone G."/>
            <person name="Piumi F."/>
            <person name="Punt P.J."/>
            <person name="Ram A.F."/>
            <person name="Ramon A."/>
            <person name="Rauscher S."/>
            <person name="Record E."/>
            <person name="Riano-Pachon D.M."/>
            <person name="Robert V."/>
            <person name="Roehrig J."/>
            <person name="Ruller R."/>
            <person name="Salamov A."/>
            <person name="Salih N.S."/>
            <person name="Samson R.A."/>
            <person name="Sandor E."/>
            <person name="Sanguinetti M."/>
            <person name="Schuetze T."/>
            <person name="Sepcic K."/>
            <person name="Shelest E."/>
            <person name="Sherlock G."/>
            <person name="Sophianopoulou V."/>
            <person name="Squina F.M."/>
            <person name="Sun H."/>
            <person name="Susca A."/>
            <person name="Todd R.B."/>
            <person name="Tsang A."/>
            <person name="Unkles S.E."/>
            <person name="van de Wiele N."/>
            <person name="van Rossen-Uffink D."/>
            <person name="Oliveira J.V."/>
            <person name="Vesth T.C."/>
            <person name="Visser J."/>
            <person name="Yu J.-H."/>
            <person name="Zhou M."/>
            <person name="Andersen M.R."/>
            <person name="Archer D.B."/>
            <person name="Baker S.E."/>
            <person name="Benoit I."/>
            <person name="Brakhage A.A."/>
            <person name="Braus G.H."/>
            <person name="Fischer R."/>
            <person name="Frisvad J.C."/>
            <person name="Goldman G.H."/>
            <person name="Houbraken J."/>
            <person name="Oakley B."/>
            <person name="Pocsi I."/>
            <person name="Scazzocchio C."/>
            <person name="Seiboth B."/>
            <person name="vanKuyk P.A."/>
            <person name="Wortman J."/>
            <person name="Dyer P.S."/>
            <person name="Grigoriev I.V."/>
        </authorList>
    </citation>
    <scope>NUCLEOTIDE SEQUENCE [LARGE SCALE GENOMIC DNA]</scope>
    <source>
        <strain evidence="10">CBS 506.65</strain>
    </source>
</reference>
<dbReference type="GO" id="GO:0005351">
    <property type="term" value="F:carbohydrate:proton symporter activity"/>
    <property type="evidence" value="ECO:0007669"/>
    <property type="project" value="TreeGrafter"/>
</dbReference>
<dbReference type="PANTHER" id="PTHR48022:SF38">
    <property type="entry name" value="MAJOR FACILITATOR SUPERFAMILY (MFS) PROFILE DOMAIN-CONTAINING PROTEIN-RELATED"/>
    <property type="match status" value="1"/>
</dbReference>
<dbReference type="InterPro" id="IPR005829">
    <property type="entry name" value="Sugar_transporter_CS"/>
</dbReference>
<keyword evidence="10" id="KW-1185">Reference proteome</keyword>
<feature type="transmembrane region" description="Helical" evidence="7">
    <location>
        <begin position="350"/>
        <end position="371"/>
    </location>
</feature>
<dbReference type="PROSITE" id="PS00217">
    <property type="entry name" value="SUGAR_TRANSPORT_2"/>
    <property type="match status" value="1"/>
</dbReference>
<dbReference type="InterPro" id="IPR003663">
    <property type="entry name" value="Sugar/inositol_transpt"/>
</dbReference>
<organism evidence="9 10">
    <name type="scientific">Penicilliopsis zonata CBS 506.65</name>
    <dbReference type="NCBI Taxonomy" id="1073090"/>
    <lineage>
        <taxon>Eukaryota</taxon>
        <taxon>Fungi</taxon>
        <taxon>Dikarya</taxon>
        <taxon>Ascomycota</taxon>
        <taxon>Pezizomycotina</taxon>
        <taxon>Eurotiomycetes</taxon>
        <taxon>Eurotiomycetidae</taxon>
        <taxon>Eurotiales</taxon>
        <taxon>Aspergillaceae</taxon>
        <taxon>Penicilliopsis</taxon>
    </lineage>
</organism>
<keyword evidence="4 7" id="KW-0812">Transmembrane</keyword>
<feature type="transmembrane region" description="Helical" evidence="7">
    <location>
        <begin position="69"/>
        <end position="86"/>
    </location>
</feature>
<dbReference type="VEuPathDB" id="FungiDB:ASPZODRAFT_60799"/>
<evidence type="ECO:0000313" key="10">
    <source>
        <dbReference type="Proteomes" id="UP000184188"/>
    </source>
</evidence>
<feature type="transmembrane region" description="Helical" evidence="7">
    <location>
        <begin position="12"/>
        <end position="33"/>
    </location>
</feature>
<dbReference type="Proteomes" id="UP000184188">
    <property type="component" value="Unassembled WGS sequence"/>
</dbReference>
<dbReference type="PROSITE" id="PS50850">
    <property type="entry name" value="MFS"/>
    <property type="match status" value="1"/>
</dbReference>
<feature type="transmembrane region" description="Helical" evidence="7">
    <location>
        <begin position="152"/>
        <end position="172"/>
    </location>
</feature>
<feature type="transmembrane region" description="Helical" evidence="7">
    <location>
        <begin position="318"/>
        <end position="338"/>
    </location>
</feature>
<feature type="transmembrane region" description="Helical" evidence="7">
    <location>
        <begin position="416"/>
        <end position="435"/>
    </location>
</feature>
<dbReference type="PANTHER" id="PTHR48022">
    <property type="entry name" value="PLASTIDIC GLUCOSE TRANSPORTER 4"/>
    <property type="match status" value="1"/>
</dbReference>
<dbReference type="InterPro" id="IPR005828">
    <property type="entry name" value="MFS_sugar_transport-like"/>
</dbReference>
<feature type="transmembrane region" description="Helical" evidence="7">
    <location>
        <begin position="93"/>
        <end position="111"/>
    </location>
</feature>
<dbReference type="Pfam" id="PF00083">
    <property type="entry name" value="Sugar_tr"/>
    <property type="match status" value="1"/>
</dbReference>
<dbReference type="EMBL" id="KV878338">
    <property type="protein sequence ID" value="OJJ48974.1"/>
    <property type="molecule type" value="Genomic_DNA"/>
</dbReference>
<comment type="similarity">
    <text evidence="2">Belongs to the major facilitator superfamily. Sugar transporter (TC 2.A.1.1) family.</text>
</comment>
<keyword evidence="6 7" id="KW-0472">Membrane</keyword>
<dbReference type="Gene3D" id="1.20.1250.20">
    <property type="entry name" value="MFS general substrate transporter like domains"/>
    <property type="match status" value="1"/>
</dbReference>
<feature type="transmembrane region" description="Helical" evidence="7">
    <location>
        <begin position="447"/>
        <end position="466"/>
    </location>
</feature>
<gene>
    <name evidence="9" type="ORF">ASPZODRAFT_60799</name>
</gene>
<feature type="transmembrane region" description="Helical" evidence="7">
    <location>
        <begin position="184"/>
        <end position="207"/>
    </location>
</feature>
<dbReference type="FunFam" id="1.20.1250.20:FF:000134">
    <property type="entry name" value="MFS sugar transporter protein"/>
    <property type="match status" value="1"/>
</dbReference>
<dbReference type="RefSeq" id="XP_022583484.1">
    <property type="nucleotide sequence ID" value="XM_022728947.1"/>
</dbReference>
<feature type="transmembrane region" description="Helical" evidence="7">
    <location>
        <begin position="280"/>
        <end position="298"/>
    </location>
</feature>
<proteinExistence type="inferred from homology"/>
<name>A0A1L9SPI8_9EURO</name>
<evidence type="ECO:0000256" key="1">
    <source>
        <dbReference type="ARBA" id="ARBA00004141"/>
    </source>
</evidence>
<dbReference type="InterPro" id="IPR020846">
    <property type="entry name" value="MFS_dom"/>
</dbReference>
<evidence type="ECO:0000256" key="6">
    <source>
        <dbReference type="ARBA" id="ARBA00023136"/>
    </source>
</evidence>